<dbReference type="VEuPathDB" id="TrichDB:TVAG_286900"/>
<dbReference type="RefSeq" id="XP_001313482.1">
    <property type="nucleotide sequence ID" value="XM_001313481.1"/>
</dbReference>
<proteinExistence type="inferred from homology"/>
<evidence type="ECO:0000256" key="1">
    <source>
        <dbReference type="ARBA" id="ARBA00007768"/>
    </source>
</evidence>
<dbReference type="PANTHER" id="PTHR12598">
    <property type="entry name" value="COPPER HOMEOSTASIS PROTEIN CUTC"/>
    <property type="match status" value="1"/>
</dbReference>
<dbReference type="InParanoid" id="A2F3H3"/>
<dbReference type="Pfam" id="PF03932">
    <property type="entry name" value="CutC"/>
    <property type="match status" value="1"/>
</dbReference>
<dbReference type="InterPro" id="IPR005627">
    <property type="entry name" value="CutC-like"/>
</dbReference>
<dbReference type="VEuPathDB" id="TrichDB:TVAGG3_0245400"/>
<evidence type="ECO:0000256" key="2">
    <source>
        <dbReference type="ARBA" id="ARBA00019014"/>
    </source>
</evidence>
<sequence>MKVEVCVDNIESVKIAESAGASRIELCGSLALGGVTPPYSLIKKAVEVSKIPIYVMIRPRAGDFLFNEEEVEMMINDIKISKELGAKGVVIGALTKSAELDIETTKKLVDAASGIGVTFHRAFDLVKNPKETLKKLIELGCERVLTSGCAQTAFDGREMIKELVELSEGKISIMAGAGVSAKNCQEIVKFTNISEIHLSGKTTRESIMDYSCVKAVMGQNPADDGRIGMTSYEIVYNVCSLLNVNN</sequence>
<dbReference type="KEGG" id="tva:4758375"/>
<gene>
    <name evidence="3" type="ORF">TVAG_286900</name>
</gene>
<dbReference type="Gene3D" id="3.20.20.380">
    <property type="entry name" value="Copper homeostasis (CutC) domain"/>
    <property type="match status" value="1"/>
</dbReference>
<dbReference type="PANTHER" id="PTHR12598:SF0">
    <property type="entry name" value="COPPER HOMEOSTASIS PROTEIN CUTC HOMOLOG"/>
    <property type="match status" value="1"/>
</dbReference>
<dbReference type="SMR" id="A2F3H3"/>
<dbReference type="STRING" id="5722.A2F3H3"/>
<dbReference type="FunFam" id="3.20.20.380:FF:000001">
    <property type="entry name" value="Copper homeostasis protein CutC"/>
    <property type="match status" value="1"/>
</dbReference>
<dbReference type="HAMAP" id="MF_00795">
    <property type="entry name" value="CutC"/>
    <property type="match status" value="1"/>
</dbReference>
<dbReference type="Proteomes" id="UP000001542">
    <property type="component" value="Unassembled WGS sequence"/>
</dbReference>
<dbReference type="InterPro" id="IPR036822">
    <property type="entry name" value="CutC-like_dom_sf"/>
</dbReference>
<dbReference type="OrthoDB" id="7392499at2759"/>
<reference evidence="3" key="1">
    <citation type="submission" date="2006-10" db="EMBL/GenBank/DDBJ databases">
        <authorList>
            <person name="Amadeo P."/>
            <person name="Zhao Q."/>
            <person name="Wortman J."/>
            <person name="Fraser-Liggett C."/>
            <person name="Carlton J."/>
        </authorList>
    </citation>
    <scope>NUCLEOTIDE SEQUENCE</scope>
    <source>
        <strain evidence="3">G3</strain>
    </source>
</reference>
<name>A2F3H3_TRIV3</name>
<organism evidence="3 4">
    <name type="scientific">Trichomonas vaginalis (strain ATCC PRA-98 / G3)</name>
    <dbReference type="NCBI Taxonomy" id="412133"/>
    <lineage>
        <taxon>Eukaryota</taxon>
        <taxon>Metamonada</taxon>
        <taxon>Parabasalia</taxon>
        <taxon>Trichomonadida</taxon>
        <taxon>Trichomonadidae</taxon>
        <taxon>Trichomonas</taxon>
    </lineage>
</organism>
<keyword evidence="4" id="KW-1185">Reference proteome</keyword>
<dbReference type="OMA" id="HRAFDQC"/>
<comment type="similarity">
    <text evidence="1">Belongs to the CutC family.</text>
</comment>
<dbReference type="SUPFAM" id="SSF110395">
    <property type="entry name" value="CutC-like"/>
    <property type="match status" value="1"/>
</dbReference>
<protein>
    <recommendedName>
        <fullName evidence="2">Copper homeostasis protein cutC homolog</fullName>
    </recommendedName>
</protein>
<reference evidence="3" key="2">
    <citation type="journal article" date="2007" name="Science">
        <title>Draft genome sequence of the sexually transmitted pathogen Trichomonas vaginalis.</title>
        <authorList>
            <person name="Carlton J.M."/>
            <person name="Hirt R.P."/>
            <person name="Silva J.C."/>
            <person name="Delcher A.L."/>
            <person name="Schatz M."/>
            <person name="Zhao Q."/>
            <person name="Wortman J.R."/>
            <person name="Bidwell S.L."/>
            <person name="Alsmark U.C.M."/>
            <person name="Besteiro S."/>
            <person name="Sicheritz-Ponten T."/>
            <person name="Noel C.J."/>
            <person name="Dacks J.B."/>
            <person name="Foster P.G."/>
            <person name="Simillion C."/>
            <person name="Van de Peer Y."/>
            <person name="Miranda-Saavedra D."/>
            <person name="Barton G.J."/>
            <person name="Westrop G.D."/>
            <person name="Mueller S."/>
            <person name="Dessi D."/>
            <person name="Fiori P.L."/>
            <person name="Ren Q."/>
            <person name="Paulsen I."/>
            <person name="Zhang H."/>
            <person name="Bastida-Corcuera F.D."/>
            <person name="Simoes-Barbosa A."/>
            <person name="Brown M.T."/>
            <person name="Hayes R.D."/>
            <person name="Mukherjee M."/>
            <person name="Okumura C.Y."/>
            <person name="Schneider R."/>
            <person name="Smith A.J."/>
            <person name="Vanacova S."/>
            <person name="Villalvazo M."/>
            <person name="Haas B.J."/>
            <person name="Pertea M."/>
            <person name="Feldblyum T.V."/>
            <person name="Utterback T.R."/>
            <person name="Shu C.L."/>
            <person name="Osoegawa K."/>
            <person name="de Jong P.J."/>
            <person name="Hrdy I."/>
            <person name="Horvathova L."/>
            <person name="Zubacova Z."/>
            <person name="Dolezal P."/>
            <person name="Malik S.B."/>
            <person name="Logsdon J.M. Jr."/>
            <person name="Henze K."/>
            <person name="Gupta A."/>
            <person name="Wang C.C."/>
            <person name="Dunne R.L."/>
            <person name="Upcroft J.A."/>
            <person name="Upcroft P."/>
            <person name="White O."/>
            <person name="Salzberg S.L."/>
            <person name="Tang P."/>
            <person name="Chiu C.-H."/>
            <person name="Lee Y.-S."/>
            <person name="Embley T.M."/>
            <person name="Coombs G.H."/>
            <person name="Mottram J.C."/>
            <person name="Tachezy J."/>
            <person name="Fraser-Liggett C.M."/>
            <person name="Johnson P.J."/>
        </authorList>
    </citation>
    <scope>NUCLEOTIDE SEQUENCE [LARGE SCALE GENOMIC DNA]</scope>
    <source>
        <strain evidence="3">G3</strain>
    </source>
</reference>
<evidence type="ECO:0000313" key="4">
    <source>
        <dbReference type="Proteomes" id="UP000001542"/>
    </source>
</evidence>
<dbReference type="eggNOG" id="KOG4013">
    <property type="taxonomic scope" value="Eukaryota"/>
</dbReference>
<accession>A2F3H3</accession>
<dbReference type="EMBL" id="DS113597">
    <property type="protein sequence ID" value="EAY00553.1"/>
    <property type="molecule type" value="Genomic_DNA"/>
</dbReference>
<dbReference type="GO" id="GO:0005507">
    <property type="term" value="F:copper ion binding"/>
    <property type="evidence" value="ECO:0000318"/>
    <property type="project" value="GO_Central"/>
</dbReference>
<evidence type="ECO:0000313" key="3">
    <source>
        <dbReference type="EMBL" id="EAY00553.1"/>
    </source>
</evidence>
<dbReference type="AlphaFoldDB" id="A2F3H3"/>